<dbReference type="AlphaFoldDB" id="A0A1M6KNS7"/>
<evidence type="ECO:0000313" key="2">
    <source>
        <dbReference type="Proteomes" id="UP000184342"/>
    </source>
</evidence>
<organism evidence="1 2">
    <name type="scientific">Parasporobacterium paucivorans DSM 15970</name>
    <dbReference type="NCBI Taxonomy" id="1122934"/>
    <lineage>
        <taxon>Bacteria</taxon>
        <taxon>Bacillati</taxon>
        <taxon>Bacillota</taxon>
        <taxon>Clostridia</taxon>
        <taxon>Lachnospirales</taxon>
        <taxon>Lachnospiraceae</taxon>
        <taxon>Parasporobacterium</taxon>
    </lineage>
</organism>
<dbReference type="RefSeq" id="WP_073994486.1">
    <property type="nucleotide sequence ID" value="NZ_FQYT01000028.1"/>
</dbReference>
<proteinExistence type="predicted"/>
<dbReference type="InterPro" id="IPR032209">
    <property type="entry name" value="DUF5028"/>
</dbReference>
<dbReference type="Proteomes" id="UP000184342">
    <property type="component" value="Unassembled WGS sequence"/>
</dbReference>
<dbReference type="STRING" id="1122934.SAMN02745691_02236"/>
<protein>
    <recommendedName>
        <fullName evidence="3">DUF4352 domain-containing protein</fullName>
    </recommendedName>
</protein>
<reference evidence="1 2" key="1">
    <citation type="submission" date="2016-11" db="EMBL/GenBank/DDBJ databases">
        <authorList>
            <person name="Jaros S."/>
            <person name="Januszkiewicz K."/>
            <person name="Wedrychowicz H."/>
        </authorList>
    </citation>
    <scope>NUCLEOTIDE SEQUENCE [LARGE SCALE GENOMIC DNA]</scope>
    <source>
        <strain evidence="1 2">DSM 15970</strain>
    </source>
</reference>
<dbReference type="OrthoDB" id="2060232at2"/>
<accession>A0A1M6KNS7</accession>
<evidence type="ECO:0008006" key="3">
    <source>
        <dbReference type="Google" id="ProtNLM"/>
    </source>
</evidence>
<gene>
    <name evidence="1" type="ORF">SAMN02745691_02236</name>
</gene>
<name>A0A1M6KNS7_9FIRM</name>
<keyword evidence="2" id="KW-1185">Reference proteome</keyword>
<dbReference type="Pfam" id="PF16431">
    <property type="entry name" value="DUF5028"/>
    <property type="match status" value="1"/>
</dbReference>
<evidence type="ECO:0000313" key="1">
    <source>
        <dbReference type="EMBL" id="SHJ60663.1"/>
    </source>
</evidence>
<sequence>MNVRLKKIIFISAAFILAISIGIKVYTINSKYPQPEIVEYNQGRLIKGGELTIRVARSRIMELSPDYNQNVTDPKGVSVNKNDIKVLLLDIDIVNTSDEDKQMSMINFVAQSQAWSNGWDMDLYSILNNTEYTNISIEANQSETIQLPFLMYRHQFKEKSWNDIGKRQFDLILTSYPVKNIVKLKVEKSKTEAG</sequence>
<dbReference type="EMBL" id="FQYT01000028">
    <property type="protein sequence ID" value="SHJ60663.1"/>
    <property type="molecule type" value="Genomic_DNA"/>
</dbReference>